<dbReference type="InterPro" id="IPR001867">
    <property type="entry name" value="OmpR/PhoB-type_DNA-bd"/>
</dbReference>
<comment type="similarity">
    <text evidence="1">Belongs to the AfsR/DnrI/RedD regulatory family.</text>
</comment>
<evidence type="ECO:0000259" key="6">
    <source>
        <dbReference type="PROSITE" id="PS51755"/>
    </source>
</evidence>
<dbReference type="Pfam" id="PF00486">
    <property type="entry name" value="Trans_reg_C"/>
    <property type="match status" value="1"/>
</dbReference>
<dbReference type="InterPro" id="IPR016032">
    <property type="entry name" value="Sig_transdc_resp-reg_C-effctor"/>
</dbReference>
<keyword evidence="4" id="KW-0804">Transcription</keyword>
<dbReference type="Pfam" id="PF13191">
    <property type="entry name" value="AAA_16"/>
    <property type="match status" value="1"/>
</dbReference>
<sequence>MTSPPRVPGVTFGVLGPLVAAGERGPVALKGPRQRAVLARLLVARGRVVPVGRLVGDLWAEPPEGAVGAVRTFVADLRRALEPDRPPRQPARLLVTAPPGYALAAAPEAVDAGRFEAAVGAAGESLAAGRAGPALAALDGALALWHGPAYAEFADEPWARAEIDRLDELRMLAVERRAEALLALGRAAEAAGDLRAQAAAQPLREETWRLLATGLYRAGRQGDALAALREARGVLVRELGVDPGPRLRRLEADILAQAPHLDPAAAPPPAGGAGEERRPFVGRAAELASLTGLAEEVARAGRPALALVSGDAGAGKTAFVEALADRLAATGWTRAVGRVPEYEGAPAAWPWTQLAAALPEAGEPPAGPALPDGGDPAVARYRLHRIAGARVGAAARRGPVLLVLDDLHRADEDTLDLLTALFTGPEPVTGPVLAVGTYRATGITPALTGALARLARTEPVRVYLGGLTEAETGDLVRAVAGAADPDTVRALHRRSGGNPFFVRELARLLAAEGAAALERVPAGVRDVIRHRLAQLPEPTRAVLAQAAVLGRDLDADVLAALAGEEATLDAVERAAQAGFLTPDGTRFAHILVRDTLYTDLSAPRRARWHAAVGSVLERLRPDDVAALAHHFGQAPGPDAATRAARYATAGAERAERRCHPHEAARLWQQAVAAHDRAGGHDVRGRLAAVIGWGRALAVTGHLDRTRRLRAEAVATVERLADPELTADVLAAFDVPAVWTRNDDEELSRRIVTAAEAALAALPADQATRRGRLLCTLALELRGDTGDRGRRAAAEAEEIARRLDDPALLAFALNARFMHTFDRAGRARERARIGADLVELAARHGLVTFEVLGHLVALQAHCARADLAAADTHAAAADRLAARYELPLVGVFTDWYAALRLAVAGRGAEAEAAYRAAAVRLDAGQMPGMAAGLLPFALLCLRLSTGDDPGPALADAAHGPYAPWVRPLALLAAGRRDEAAAALRALPPSPHDLLREARLCVAARAALALDDRPTMARLHAALLPAADELAGAGSGVLTVGPVARHLADLAAALP</sequence>
<dbReference type="InterPro" id="IPR051677">
    <property type="entry name" value="AfsR-DnrI-RedD_regulator"/>
</dbReference>
<dbReference type="Proteomes" id="UP001303001">
    <property type="component" value="Chromosome"/>
</dbReference>
<dbReference type="InterPro" id="IPR027417">
    <property type="entry name" value="P-loop_NTPase"/>
</dbReference>
<evidence type="ECO:0000256" key="5">
    <source>
        <dbReference type="PROSITE-ProRule" id="PRU01091"/>
    </source>
</evidence>
<organism evidence="7 8">
    <name type="scientific">Micromonospora halotolerans</name>
    <dbReference type="NCBI Taxonomy" id="709879"/>
    <lineage>
        <taxon>Bacteria</taxon>
        <taxon>Bacillati</taxon>
        <taxon>Actinomycetota</taxon>
        <taxon>Actinomycetes</taxon>
        <taxon>Micromonosporales</taxon>
        <taxon>Micromonosporaceae</taxon>
        <taxon>Micromonospora</taxon>
    </lineage>
</organism>
<dbReference type="RefSeq" id="WP_313722104.1">
    <property type="nucleotide sequence ID" value="NZ_CP134876.1"/>
</dbReference>
<keyword evidence="2" id="KW-0805">Transcription regulation</keyword>
<feature type="DNA-binding region" description="OmpR/PhoB-type" evidence="5">
    <location>
        <begin position="2"/>
        <end position="105"/>
    </location>
</feature>
<evidence type="ECO:0000256" key="2">
    <source>
        <dbReference type="ARBA" id="ARBA00023015"/>
    </source>
</evidence>
<dbReference type="Gene3D" id="1.25.40.10">
    <property type="entry name" value="Tetratricopeptide repeat domain"/>
    <property type="match status" value="1"/>
</dbReference>
<dbReference type="SMART" id="SM01043">
    <property type="entry name" value="BTAD"/>
    <property type="match status" value="1"/>
</dbReference>
<dbReference type="SUPFAM" id="SSF48452">
    <property type="entry name" value="TPR-like"/>
    <property type="match status" value="1"/>
</dbReference>
<feature type="domain" description="OmpR/PhoB-type" evidence="6">
    <location>
        <begin position="2"/>
        <end position="105"/>
    </location>
</feature>
<evidence type="ECO:0000313" key="7">
    <source>
        <dbReference type="EMBL" id="WNM40132.1"/>
    </source>
</evidence>
<evidence type="ECO:0000256" key="4">
    <source>
        <dbReference type="ARBA" id="ARBA00023163"/>
    </source>
</evidence>
<dbReference type="InterPro" id="IPR005158">
    <property type="entry name" value="BTAD"/>
</dbReference>
<dbReference type="PANTHER" id="PTHR35807">
    <property type="entry name" value="TRANSCRIPTIONAL REGULATOR REDD-RELATED"/>
    <property type="match status" value="1"/>
</dbReference>
<keyword evidence="8" id="KW-1185">Reference proteome</keyword>
<evidence type="ECO:0000256" key="1">
    <source>
        <dbReference type="ARBA" id="ARBA00005820"/>
    </source>
</evidence>
<dbReference type="Gene3D" id="1.10.10.10">
    <property type="entry name" value="Winged helix-like DNA-binding domain superfamily/Winged helix DNA-binding domain"/>
    <property type="match status" value="1"/>
</dbReference>
<dbReference type="PANTHER" id="PTHR35807:SF1">
    <property type="entry name" value="TRANSCRIPTIONAL REGULATOR REDD"/>
    <property type="match status" value="1"/>
</dbReference>
<dbReference type="SUPFAM" id="SSF46894">
    <property type="entry name" value="C-terminal effector domain of the bipartite response regulators"/>
    <property type="match status" value="1"/>
</dbReference>
<dbReference type="InterPro" id="IPR041664">
    <property type="entry name" value="AAA_16"/>
</dbReference>
<dbReference type="EMBL" id="CP134876">
    <property type="protein sequence ID" value="WNM40132.1"/>
    <property type="molecule type" value="Genomic_DNA"/>
</dbReference>
<dbReference type="SUPFAM" id="SSF52540">
    <property type="entry name" value="P-loop containing nucleoside triphosphate hydrolases"/>
    <property type="match status" value="1"/>
</dbReference>
<reference evidence="7 8" key="1">
    <citation type="submission" date="2023-09" db="EMBL/GenBank/DDBJ databases">
        <title>Micromonospora halotolerans DSM 45598 genome sequence.</title>
        <authorList>
            <person name="Mo P."/>
        </authorList>
    </citation>
    <scope>NUCLEOTIDE SEQUENCE [LARGE SCALE GENOMIC DNA]</scope>
    <source>
        <strain evidence="7 8">DSM 45598</strain>
    </source>
</reference>
<dbReference type="SMART" id="SM00862">
    <property type="entry name" value="Trans_reg_C"/>
    <property type="match status" value="1"/>
</dbReference>
<dbReference type="InterPro" id="IPR036388">
    <property type="entry name" value="WH-like_DNA-bd_sf"/>
</dbReference>
<accession>A0ABY9ZYI0</accession>
<proteinExistence type="inferred from homology"/>
<keyword evidence="3 5" id="KW-0238">DNA-binding</keyword>
<evidence type="ECO:0000313" key="8">
    <source>
        <dbReference type="Proteomes" id="UP001303001"/>
    </source>
</evidence>
<dbReference type="Pfam" id="PF03704">
    <property type="entry name" value="BTAD"/>
    <property type="match status" value="1"/>
</dbReference>
<protein>
    <submittedName>
        <fullName evidence="7">BTAD domain-containing putative transcriptional regulator</fullName>
    </submittedName>
</protein>
<gene>
    <name evidence="7" type="ORF">RMN56_01860</name>
</gene>
<dbReference type="CDD" id="cd15831">
    <property type="entry name" value="BTAD"/>
    <property type="match status" value="1"/>
</dbReference>
<dbReference type="PROSITE" id="PS51755">
    <property type="entry name" value="OMPR_PHOB"/>
    <property type="match status" value="1"/>
</dbReference>
<evidence type="ECO:0000256" key="3">
    <source>
        <dbReference type="ARBA" id="ARBA00023125"/>
    </source>
</evidence>
<name>A0ABY9ZYI0_9ACTN</name>
<dbReference type="InterPro" id="IPR011990">
    <property type="entry name" value="TPR-like_helical_dom_sf"/>
</dbReference>